<keyword evidence="4 8" id="KW-0816">Tricarboxylic acid cycle</keyword>
<dbReference type="FunFam" id="3.40.50.720:FF:000010">
    <property type="entry name" value="Malate dehydrogenase"/>
    <property type="match status" value="1"/>
</dbReference>
<evidence type="ECO:0000256" key="2">
    <source>
        <dbReference type="ARBA" id="ARBA00009613"/>
    </source>
</evidence>
<evidence type="ECO:0000256" key="8">
    <source>
        <dbReference type="HAMAP-Rule" id="MF_01517"/>
    </source>
</evidence>
<evidence type="ECO:0000259" key="13">
    <source>
        <dbReference type="Pfam" id="PF00056"/>
    </source>
</evidence>
<dbReference type="EMBL" id="LNYK01000001">
    <property type="protein sequence ID" value="KTD23162.1"/>
    <property type="molecule type" value="Genomic_DNA"/>
</dbReference>
<evidence type="ECO:0000256" key="1">
    <source>
        <dbReference type="ARBA" id="ARBA00003966"/>
    </source>
</evidence>
<feature type="active site" description="Proton acceptor" evidence="8 9">
    <location>
        <position position="187"/>
    </location>
</feature>
<evidence type="ECO:0000256" key="10">
    <source>
        <dbReference type="PIRSR" id="PIRSR000102-2"/>
    </source>
</evidence>
<dbReference type="InterPro" id="IPR036291">
    <property type="entry name" value="NAD(P)-bd_dom_sf"/>
</dbReference>
<dbReference type="PANTHER" id="PTHR23382">
    <property type="entry name" value="MALATE DEHYDROGENASE"/>
    <property type="match status" value="1"/>
</dbReference>
<dbReference type="Pfam" id="PF00056">
    <property type="entry name" value="Ldh_1_N"/>
    <property type="match status" value="1"/>
</dbReference>
<dbReference type="EC" id="1.1.1.37" evidence="3 8"/>
<dbReference type="InterPro" id="IPR001252">
    <property type="entry name" value="Malate_DH_AS"/>
</dbReference>
<dbReference type="GO" id="GO:0030060">
    <property type="term" value="F:L-malate dehydrogenase (NAD+) activity"/>
    <property type="evidence" value="ECO:0007669"/>
    <property type="project" value="UniProtKB-UniRule"/>
</dbReference>
<dbReference type="NCBIfam" id="NF003916">
    <property type="entry name" value="PRK05442.1"/>
    <property type="match status" value="1"/>
</dbReference>
<feature type="binding site" evidence="8 11">
    <location>
        <position position="105"/>
    </location>
    <ligand>
        <name>NAD(+)</name>
        <dbReference type="ChEBI" id="CHEBI:57540"/>
    </ligand>
</feature>
<dbReference type="NCBIfam" id="TIGR01759">
    <property type="entry name" value="MalateDH-SF1"/>
    <property type="match status" value="1"/>
</dbReference>
<evidence type="ECO:0000256" key="6">
    <source>
        <dbReference type="ARBA" id="ARBA00023027"/>
    </source>
</evidence>
<dbReference type="SUPFAM" id="SSF51735">
    <property type="entry name" value="NAD(P)-binding Rossmann-fold domains"/>
    <property type="match status" value="1"/>
</dbReference>
<dbReference type="Gene3D" id="3.90.110.10">
    <property type="entry name" value="Lactate dehydrogenase/glycoside hydrolase, family 4, C-terminal"/>
    <property type="match status" value="1"/>
</dbReference>
<comment type="caution">
    <text evidence="15">The sequence shown here is derived from an EMBL/GenBank/DDBJ whole genome shotgun (WGS) entry which is preliminary data.</text>
</comment>
<protein>
    <recommendedName>
        <fullName evidence="3 8">Malate dehydrogenase</fullName>
        <ecNumber evidence="3 8">1.1.1.37</ecNumber>
    </recommendedName>
</protein>
<evidence type="ECO:0000259" key="14">
    <source>
        <dbReference type="Pfam" id="PF02866"/>
    </source>
</evidence>
<dbReference type="GO" id="GO:0006099">
    <property type="term" value="P:tricarboxylic acid cycle"/>
    <property type="evidence" value="ECO:0007669"/>
    <property type="project" value="UniProtKB-UniRule"/>
</dbReference>
<accession>A0A0W0VSW8</accession>
<dbReference type="FunFam" id="3.90.110.10:FF:000002">
    <property type="entry name" value="Malate dehydrogenase"/>
    <property type="match status" value="1"/>
</dbReference>
<dbReference type="GO" id="GO:0006108">
    <property type="term" value="P:malate metabolic process"/>
    <property type="evidence" value="ECO:0007669"/>
    <property type="project" value="InterPro"/>
</dbReference>
<dbReference type="InterPro" id="IPR015955">
    <property type="entry name" value="Lactate_DH/Glyco_Ohase_4_C"/>
</dbReference>
<feature type="binding site" evidence="8 11">
    <location>
        <begin position="129"/>
        <end position="131"/>
    </location>
    <ligand>
        <name>NAD(+)</name>
        <dbReference type="ChEBI" id="CHEBI:57540"/>
    </ligand>
</feature>
<evidence type="ECO:0000256" key="3">
    <source>
        <dbReference type="ARBA" id="ARBA00012995"/>
    </source>
</evidence>
<comment type="similarity">
    <text evidence="2 8">Belongs to the LDH/MDH superfamily. MDH type 2 family.</text>
</comment>
<dbReference type="RefSeq" id="WP_058528069.1">
    <property type="nucleotide sequence ID" value="NZ_CAAAHZ010000005.1"/>
</dbReference>
<dbReference type="InterPro" id="IPR001236">
    <property type="entry name" value="Lactate/malate_DH_N"/>
</dbReference>
<dbReference type="SUPFAM" id="SSF56327">
    <property type="entry name" value="LDH C-terminal domain-like"/>
    <property type="match status" value="1"/>
</dbReference>
<dbReference type="PATRIC" id="fig|45068.5.peg.49"/>
<dbReference type="HAMAP" id="MF_01517">
    <property type="entry name" value="Malate_dehydrog_2"/>
    <property type="match status" value="1"/>
</dbReference>
<dbReference type="Gene3D" id="3.40.50.720">
    <property type="entry name" value="NAD(P)-binding Rossmann-like Domain"/>
    <property type="match status" value="1"/>
</dbReference>
<feature type="binding site" evidence="8 11">
    <location>
        <begin position="11"/>
        <end position="17"/>
    </location>
    <ligand>
        <name>NAD(+)</name>
        <dbReference type="ChEBI" id="CHEBI:57540"/>
    </ligand>
</feature>
<feature type="binding site" evidence="8 10">
    <location>
        <position position="162"/>
    </location>
    <ligand>
        <name>substrate</name>
    </ligand>
</feature>
<dbReference type="PROSITE" id="PS00068">
    <property type="entry name" value="MDH"/>
    <property type="match status" value="1"/>
</dbReference>
<comment type="function">
    <text evidence="1 8">Catalyzes the reversible oxidation of malate to oxaloacetate.</text>
</comment>
<evidence type="ECO:0000313" key="15">
    <source>
        <dbReference type="EMBL" id="KTD23162.1"/>
    </source>
</evidence>
<dbReference type="AlphaFoldDB" id="A0A0W0VSW8"/>
<dbReference type="CDD" id="cd01338">
    <property type="entry name" value="MDH_chloroplast-like"/>
    <property type="match status" value="1"/>
</dbReference>
<evidence type="ECO:0000256" key="4">
    <source>
        <dbReference type="ARBA" id="ARBA00022532"/>
    </source>
</evidence>
<feature type="domain" description="Lactate/malate dehydrogenase N-terminal" evidence="13">
    <location>
        <begin position="5"/>
        <end position="145"/>
    </location>
</feature>
<dbReference type="InterPro" id="IPR010945">
    <property type="entry name" value="Malate_DH_type2"/>
</dbReference>
<feature type="domain" description="Lactate/malate dehydrogenase C-terminal" evidence="14">
    <location>
        <begin position="156"/>
        <end position="334"/>
    </location>
</feature>
<feature type="binding site" evidence="8 10">
    <location>
        <position position="98"/>
    </location>
    <ligand>
        <name>substrate</name>
    </ligand>
</feature>
<keyword evidence="6 8" id="KW-0520">NAD</keyword>
<feature type="binding site" evidence="8 10">
    <location>
        <position position="92"/>
    </location>
    <ligand>
        <name>substrate</name>
    </ligand>
</feature>
<dbReference type="InterPro" id="IPR022383">
    <property type="entry name" value="Lactate/malate_DH_C"/>
</dbReference>
<organism evidence="15 16">
    <name type="scientific">Legionella londiniensis</name>
    <dbReference type="NCBI Taxonomy" id="45068"/>
    <lineage>
        <taxon>Bacteria</taxon>
        <taxon>Pseudomonadati</taxon>
        <taxon>Pseudomonadota</taxon>
        <taxon>Gammaproteobacteria</taxon>
        <taxon>Legionellales</taxon>
        <taxon>Legionellaceae</taxon>
        <taxon>Legionella</taxon>
    </lineage>
</organism>
<feature type="binding site" evidence="8">
    <location>
        <position position="112"/>
    </location>
    <ligand>
        <name>NAD(+)</name>
        <dbReference type="ChEBI" id="CHEBI:57540"/>
    </ligand>
</feature>
<sequence length="338" mass="37074">MHNRVRVAVTGAAGHIGYALLFRIASGQMFGPDTDIELNLLELEQALPALEGVAMELEDCAFPLLKRVVCTSSLKEAMEGVNWALLVGSVPRKQGMERSDLLQINGGIFTKQGQAINDYASDDVRVFVVGNPCNTNCLIAKHHAPDVPDDRFYAMTTLDELRARAQLAKKAGVDITEVSQMTIWGNHSATQFPDFYHAKIDGISAAKVINDETWLKETFVSKVQQRGAEVIKARGSSSAASAANAIVVGVNHLVKDTPEHESFSMALSSNGEYGVDEGLIFSFPCRREHGFVRRVGLEHGVVRVVEGLEFNEYSQQKFNATLEELRNERDTVKALGLI</sequence>
<dbReference type="Proteomes" id="UP000054997">
    <property type="component" value="Unassembled WGS sequence"/>
</dbReference>
<dbReference type="Pfam" id="PF02866">
    <property type="entry name" value="Ldh_1_C"/>
    <property type="match status" value="1"/>
</dbReference>
<evidence type="ECO:0000256" key="7">
    <source>
        <dbReference type="ARBA" id="ARBA00048313"/>
    </source>
</evidence>
<evidence type="ECO:0000256" key="5">
    <source>
        <dbReference type="ARBA" id="ARBA00023002"/>
    </source>
</evidence>
<dbReference type="PIRSF" id="PIRSF000102">
    <property type="entry name" value="Lac_mal_DH"/>
    <property type="match status" value="1"/>
</dbReference>
<keyword evidence="5 8" id="KW-0560">Oxidoreductase</keyword>
<dbReference type="STRING" id="45068.Llon_0047"/>
<proteinExistence type="inferred from homology"/>
<comment type="catalytic activity">
    <reaction evidence="7 8 12">
        <text>(S)-malate + NAD(+) = oxaloacetate + NADH + H(+)</text>
        <dbReference type="Rhea" id="RHEA:21432"/>
        <dbReference type="ChEBI" id="CHEBI:15378"/>
        <dbReference type="ChEBI" id="CHEBI:15589"/>
        <dbReference type="ChEBI" id="CHEBI:16452"/>
        <dbReference type="ChEBI" id="CHEBI:57540"/>
        <dbReference type="ChEBI" id="CHEBI:57945"/>
        <dbReference type="EC" id="1.1.1.37"/>
    </reaction>
</comment>
<evidence type="ECO:0000256" key="9">
    <source>
        <dbReference type="PIRSR" id="PIRSR000102-1"/>
    </source>
</evidence>
<feature type="binding site" evidence="8 10">
    <location>
        <position position="131"/>
    </location>
    <ligand>
        <name>substrate</name>
    </ligand>
</feature>
<gene>
    <name evidence="8 15" type="primary">mdh</name>
    <name evidence="15" type="ORF">Llon_0047</name>
</gene>
<keyword evidence="16" id="KW-1185">Reference proteome</keyword>
<evidence type="ECO:0000256" key="11">
    <source>
        <dbReference type="PIRSR" id="PIRSR000102-3"/>
    </source>
</evidence>
<name>A0A0W0VSW8_9GAMM</name>
<dbReference type="InterPro" id="IPR001557">
    <property type="entry name" value="L-lactate/malate_DH"/>
</dbReference>
<evidence type="ECO:0000256" key="12">
    <source>
        <dbReference type="RuleBase" id="RU000422"/>
    </source>
</evidence>
<reference evidence="15 16" key="1">
    <citation type="submission" date="2015-11" db="EMBL/GenBank/DDBJ databases">
        <title>Genomic analysis of 38 Legionella species identifies large and diverse effector repertoires.</title>
        <authorList>
            <person name="Burstein D."/>
            <person name="Amaro F."/>
            <person name="Zusman T."/>
            <person name="Lifshitz Z."/>
            <person name="Cohen O."/>
            <person name="Gilbert J.A."/>
            <person name="Pupko T."/>
            <person name="Shuman H.A."/>
            <person name="Segal G."/>
        </authorList>
    </citation>
    <scope>NUCLEOTIDE SEQUENCE [LARGE SCALE GENOMIC DNA]</scope>
    <source>
        <strain evidence="15 16">ATCC 49505</strain>
    </source>
</reference>
<evidence type="ECO:0000313" key="16">
    <source>
        <dbReference type="Proteomes" id="UP000054997"/>
    </source>
</evidence>